<comment type="similarity">
    <text evidence="2">Belongs to the histidine acid phosphatase family. MINPP1 subfamily.</text>
</comment>
<dbReference type="EMBL" id="NFII01000002">
    <property type="protein sequence ID" value="OUO02399.1"/>
    <property type="molecule type" value="Genomic_DNA"/>
</dbReference>
<evidence type="ECO:0000313" key="15">
    <source>
        <dbReference type="EMBL" id="OUO02399.1"/>
    </source>
</evidence>
<feature type="chain" id="PRO_5012621632" description="Multiple inositol polyphosphate phosphatase 1" evidence="14">
    <location>
        <begin position="23"/>
        <end position="424"/>
    </location>
</feature>
<evidence type="ECO:0000256" key="8">
    <source>
        <dbReference type="ARBA" id="ARBA00023136"/>
    </source>
</evidence>
<dbReference type="EC" id="3.1.3.80" evidence="3"/>
<protein>
    <recommendedName>
        <fullName evidence="5">Multiple inositol polyphosphate phosphatase 1</fullName>
        <ecNumber evidence="4">3.1.3.62</ecNumber>
        <ecNumber evidence="3">3.1.3.80</ecNumber>
    </recommendedName>
    <alternativeName>
        <fullName evidence="9">2,3-bisphosphoglycerate 3-phosphatase</fullName>
    </alternativeName>
</protein>
<dbReference type="InterPro" id="IPR029033">
    <property type="entry name" value="His_PPase_superfam"/>
</dbReference>
<evidence type="ECO:0000256" key="3">
    <source>
        <dbReference type="ARBA" id="ARBA00012976"/>
    </source>
</evidence>
<dbReference type="SUPFAM" id="SSF53254">
    <property type="entry name" value="Phosphoglycerate mutase-like"/>
    <property type="match status" value="1"/>
</dbReference>
<dbReference type="Proteomes" id="UP000195386">
    <property type="component" value="Unassembled WGS sequence"/>
</dbReference>
<dbReference type="PANTHER" id="PTHR20963:SF8">
    <property type="entry name" value="MULTIPLE INOSITOL POLYPHOSPHATE PHOSPHATASE 1"/>
    <property type="match status" value="1"/>
</dbReference>
<dbReference type="InterPro" id="IPR000560">
    <property type="entry name" value="His_Pase_clade-2"/>
</dbReference>
<evidence type="ECO:0000256" key="1">
    <source>
        <dbReference type="ARBA" id="ARBA00004370"/>
    </source>
</evidence>
<evidence type="ECO:0000256" key="14">
    <source>
        <dbReference type="SAM" id="SignalP"/>
    </source>
</evidence>
<proteinExistence type="inferred from homology"/>
<comment type="catalytic activity">
    <reaction evidence="13">
        <text>(2R)-2,3-bisphosphoglycerate + H2O = (2R)-2-phosphoglycerate + phosphate</text>
        <dbReference type="Rhea" id="RHEA:27381"/>
        <dbReference type="ChEBI" id="CHEBI:15377"/>
        <dbReference type="ChEBI" id="CHEBI:43474"/>
        <dbReference type="ChEBI" id="CHEBI:58248"/>
        <dbReference type="ChEBI" id="CHEBI:58289"/>
        <dbReference type="EC" id="3.1.3.80"/>
    </reaction>
    <physiologicalReaction direction="left-to-right" evidence="13">
        <dbReference type="Rhea" id="RHEA:27382"/>
    </physiologicalReaction>
</comment>
<evidence type="ECO:0000256" key="9">
    <source>
        <dbReference type="ARBA" id="ARBA00031642"/>
    </source>
</evidence>
<evidence type="ECO:0000256" key="5">
    <source>
        <dbReference type="ARBA" id="ARBA00018097"/>
    </source>
</evidence>
<evidence type="ECO:0000256" key="4">
    <source>
        <dbReference type="ARBA" id="ARBA00013040"/>
    </source>
</evidence>
<evidence type="ECO:0000313" key="16">
    <source>
        <dbReference type="Proteomes" id="UP000195386"/>
    </source>
</evidence>
<dbReference type="PANTHER" id="PTHR20963">
    <property type="entry name" value="MULTIPLE INOSITOL POLYPHOSPHATE PHOSPHATASE-RELATED"/>
    <property type="match status" value="1"/>
</dbReference>
<evidence type="ECO:0000256" key="2">
    <source>
        <dbReference type="ARBA" id="ARBA00008422"/>
    </source>
</evidence>
<comment type="catalytic activity">
    <reaction evidence="10">
        <text>1D-myo-inositol 1,2,5,6-tetrakisphosphate + H2O = 1D-myo-inositol 1,2,6-trisphosphate + phosphate</text>
        <dbReference type="Rhea" id="RHEA:77119"/>
        <dbReference type="ChEBI" id="CHEBI:15377"/>
        <dbReference type="ChEBI" id="CHEBI:43474"/>
        <dbReference type="ChEBI" id="CHEBI:195535"/>
        <dbReference type="ChEBI" id="CHEBI:195537"/>
        <dbReference type="EC" id="3.1.3.62"/>
    </reaction>
    <physiologicalReaction direction="left-to-right" evidence="10">
        <dbReference type="Rhea" id="RHEA:77120"/>
    </physiologicalReaction>
</comment>
<evidence type="ECO:0000256" key="13">
    <source>
        <dbReference type="ARBA" id="ARBA00043832"/>
    </source>
</evidence>
<gene>
    <name evidence="15" type="ORF">B5F97_02435</name>
</gene>
<sequence length="424" mass="48878">MMKLKQILLCSLIVMCCAPLGAQTSKEEMFATPEKTGGVYWAYPLDFAPQTKAPKGYKPFYISHYGRHGSRYLIADRDYKWLVDLFEEAHRAQALTGLGEDTYQRLLTVWEEAKGHGGDLTPLGVRQHWGIAERMYTSFPEVFKGNPFISARSTVVLRCAMSMVAFGDRLKELNSGLRISYEASEKYMDYLNYHTDESNRFTSSHDGPWAEEYRKFEEAHTNPERLVAALFKDKHFIVKKVNPKELMWGMYWVASDMQNAETKVSFYDLFEAQELFDLWQCVNYRFYVGNANHADGKGIVVANAKSLLRNILDSADEAIRKGGIAATLRFGHDGNVIPLVALMQIENCNVAVNDPYEVYKVWSDFKVVPMAANVQIIFFRNEKSDDILVKIMHNENEVHIPVQTDMFPYYKWRDVENYYRGMLQ</sequence>
<evidence type="ECO:0000256" key="12">
    <source>
        <dbReference type="ARBA" id="ARBA00043691"/>
    </source>
</evidence>
<organism evidence="15 16">
    <name type="scientific">Bacteroides clarus</name>
    <dbReference type="NCBI Taxonomy" id="626929"/>
    <lineage>
        <taxon>Bacteria</taxon>
        <taxon>Pseudomonadati</taxon>
        <taxon>Bacteroidota</taxon>
        <taxon>Bacteroidia</taxon>
        <taxon>Bacteroidales</taxon>
        <taxon>Bacteroidaceae</taxon>
        <taxon>Bacteroides</taxon>
    </lineage>
</organism>
<evidence type="ECO:0000256" key="10">
    <source>
        <dbReference type="ARBA" id="ARBA00043668"/>
    </source>
</evidence>
<dbReference type="RefSeq" id="WP_087425331.1">
    <property type="nucleotide sequence ID" value="NZ_CAMMFP010000010.1"/>
</dbReference>
<comment type="subcellular location">
    <subcellularLocation>
        <location evidence="1">Membrane</location>
    </subcellularLocation>
</comment>
<dbReference type="EC" id="3.1.3.62" evidence="4"/>
<keyword evidence="6 14" id="KW-0732">Signal</keyword>
<dbReference type="GO" id="GO:0034417">
    <property type="term" value="F:bisphosphoglycerate 3-phosphatase activity"/>
    <property type="evidence" value="ECO:0007669"/>
    <property type="project" value="UniProtKB-EC"/>
</dbReference>
<dbReference type="AlphaFoldDB" id="A0A1Y3Z110"/>
<comment type="caution">
    <text evidence="15">The sequence shown here is derived from an EMBL/GenBank/DDBJ whole genome shotgun (WGS) entry which is preliminary data.</text>
</comment>
<evidence type="ECO:0000256" key="7">
    <source>
        <dbReference type="ARBA" id="ARBA00022801"/>
    </source>
</evidence>
<dbReference type="GO" id="GO:0016020">
    <property type="term" value="C:membrane"/>
    <property type="evidence" value="ECO:0007669"/>
    <property type="project" value="UniProtKB-SubCell"/>
</dbReference>
<accession>A0A1Y3Z110</accession>
<comment type="catalytic activity">
    <reaction evidence="12">
        <text>1D-myo-inositol hexakisphosphate + H2O = 1D-myo-inositol 1,2,4,5,6-pentakisphosphate + phosphate</text>
        <dbReference type="Rhea" id="RHEA:16989"/>
        <dbReference type="ChEBI" id="CHEBI:15377"/>
        <dbReference type="ChEBI" id="CHEBI:43474"/>
        <dbReference type="ChEBI" id="CHEBI:57798"/>
        <dbReference type="ChEBI" id="CHEBI:58130"/>
        <dbReference type="EC" id="3.1.3.62"/>
    </reaction>
    <physiologicalReaction direction="left-to-right" evidence="12">
        <dbReference type="Rhea" id="RHEA:16990"/>
    </physiologicalReaction>
</comment>
<keyword evidence="8" id="KW-0472">Membrane</keyword>
<name>A0A1Y3Z110_9BACE</name>
<evidence type="ECO:0000256" key="11">
    <source>
        <dbReference type="ARBA" id="ARBA00043671"/>
    </source>
</evidence>
<dbReference type="Gene3D" id="3.40.50.1240">
    <property type="entry name" value="Phosphoglycerate mutase-like"/>
    <property type="match status" value="1"/>
</dbReference>
<feature type="signal peptide" evidence="14">
    <location>
        <begin position="1"/>
        <end position="22"/>
    </location>
</feature>
<dbReference type="Pfam" id="PF00328">
    <property type="entry name" value="His_Phos_2"/>
    <property type="match status" value="1"/>
</dbReference>
<evidence type="ECO:0000256" key="6">
    <source>
        <dbReference type="ARBA" id="ARBA00022729"/>
    </source>
</evidence>
<reference evidence="16" key="1">
    <citation type="submission" date="2017-04" db="EMBL/GenBank/DDBJ databases">
        <title>Function of individual gut microbiota members based on whole genome sequencing of pure cultures obtained from chicken caecum.</title>
        <authorList>
            <person name="Medvecky M."/>
            <person name="Cejkova D."/>
            <person name="Polansky O."/>
            <person name="Karasova D."/>
            <person name="Kubasova T."/>
            <person name="Cizek A."/>
            <person name="Rychlik I."/>
        </authorList>
    </citation>
    <scope>NUCLEOTIDE SEQUENCE [LARGE SCALE GENOMIC DNA]</scope>
    <source>
        <strain evidence="16">An43</strain>
    </source>
</reference>
<keyword evidence="7" id="KW-0378">Hydrolase</keyword>
<comment type="catalytic activity">
    <reaction evidence="11">
        <text>1D-myo-inositol 1,2,4,5,6-pentakisphosphate + H2O = 1D-myo-inositol 1,2,5,6-tetrakisphosphate + phosphate</text>
        <dbReference type="Rhea" id="RHEA:77115"/>
        <dbReference type="ChEBI" id="CHEBI:15377"/>
        <dbReference type="ChEBI" id="CHEBI:43474"/>
        <dbReference type="ChEBI" id="CHEBI:57798"/>
        <dbReference type="ChEBI" id="CHEBI:195535"/>
        <dbReference type="EC" id="3.1.3.62"/>
    </reaction>
    <physiologicalReaction direction="left-to-right" evidence="11">
        <dbReference type="Rhea" id="RHEA:77116"/>
    </physiologicalReaction>
</comment>